<dbReference type="EMBL" id="FPHZ01000213">
    <property type="protein sequence ID" value="SFV89222.1"/>
    <property type="molecule type" value="Genomic_DNA"/>
</dbReference>
<protein>
    <submittedName>
        <fullName evidence="1">Uncharacterized protein</fullName>
    </submittedName>
</protein>
<sequence length="135" mass="15739">MNDISTIHNKILNHYMGAYDLISGDFKNKTVPILKKLETSSQAPEDFVDLFLNSKICSVCVTFVETGEKWNPIQEPLILFLSCRTHWNFWAEGFNDYLIRTEGNNTEQSSVLFEENKTLKKQEKEAIKQWLLFTE</sequence>
<reference evidence="1" key="1">
    <citation type="submission" date="2016-10" db="EMBL/GenBank/DDBJ databases">
        <authorList>
            <person name="de Groot N.N."/>
        </authorList>
    </citation>
    <scope>NUCLEOTIDE SEQUENCE</scope>
</reference>
<proteinExistence type="predicted"/>
<gene>
    <name evidence="1" type="ORF">MNB_SUP05-SYMBIONT-5-371</name>
</gene>
<accession>A0A1W1E5I7</accession>
<name>A0A1W1E5I7_9ZZZZ</name>
<organism evidence="1">
    <name type="scientific">hydrothermal vent metagenome</name>
    <dbReference type="NCBI Taxonomy" id="652676"/>
    <lineage>
        <taxon>unclassified sequences</taxon>
        <taxon>metagenomes</taxon>
        <taxon>ecological metagenomes</taxon>
    </lineage>
</organism>
<evidence type="ECO:0000313" key="1">
    <source>
        <dbReference type="EMBL" id="SFV89222.1"/>
    </source>
</evidence>
<dbReference type="AlphaFoldDB" id="A0A1W1E5I7"/>